<reference evidence="3 5" key="1">
    <citation type="submission" date="2013-02" db="EMBL/GenBank/DDBJ databases">
        <title>The Genome Sequence of Plasmodium vinckei vinckei.</title>
        <authorList>
            <consortium name="The Broad Institute Genome Sequencing Platform"/>
            <consortium name="The Broad Institute Genome Sequencing Center for Infectious Disease"/>
            <person name="Neafsey D."/>
            <person name="Cheeseman I."/>
            <person name="Volkman S."/>
            <person name="Adams J."/>
            <person name="Walker B."/>
            <person name="Young S.K."/>
            <person name="Zeng Q."/>
            <person name="Gargeya S."/>
            <person name="Fitzgerald M."/>
            <person name="Haas B."/>
            <person name="Abouelleil A."/>
            <person name="Alvarado L."/>
            <person name="Arachchi H.M."/>
            <person name="Berlin A.M."/>
            <person name="Chapman S.B."/>
            <person name="Dewar J."/>
            <person name="Goldberg J."/>
            <person name="Griggs A."/>
            <person name="Gujja S."/>
            <person name="Hansen M."/>
            <person name="Howarth C."/>
            <person name="Imamovic A."/>
            <person name="Larimer J."/>
            <person name="McCowan C."/>
            <person name="Murphy C."/>
            <person name="Neiman D."/>
            <person name="Pearson M."/>
            <person name="Priest M."/>
            <person name="Roberts A."/>
            <person name="Saif S."/>
            <person name="Shea T."/>
            <person name="Sisk P."/>
            <person name="Sykes S."/>
            <person name="Wortman J."/>
            <person name="Nusbaum C."/>
            <person name="Birren B."/>
        </authorList>
    </citation>
    <scope>NUCLEOTIDE SEQUENCE [LARGE SCALE GENOMIC DNA]</scope>
    <source>
        <strain evidence="5">vinckei</strain>
        <strain evidence="3">Vinckei</strain>
    </source>
</reference>
<accession>A0A081IAM7</accession>
<feature type="region of interest" description="Disordered" evidence="1">
    <location>
        <begin position="242"/>
        <end position="458"/>
    </location>
</feature>
<feature type="transmembrane region" description="Helical" evidence="2">
    <location>
        <begin position="792"/>
        <end position="812"/>
    </location>
</feature>
<evidence type="ECO:0000313" key="4">
    <source>
        <dbReference type="EMBL" id="VEV54573.1"/>
    </source>
</evidence>
<evidence type="ECO:0000256" key="1">
    <source>
        <dbReference type="SAM" id="MobiDB-lite"/>
    </source>
</evidence>
<dbReference type="KEGG" id="pvv:PVVCY_0200110"/>
<evidence type="ECO:0000313" key="6">
    <source>
        <dbReference type="Proteomes" id="UP000290582"/>
    </source>
</evidence>
<feature type="region of interest" description="Disordered" evidence="1">
    <location>
        <begin position="568"/>
        <end position="684"/>
    </location>
</feature>
<dbReference type="OrthoDB" id="373286at2759"/>
<organism evidence="3 5">
    <name type="scientific">Plasmodium vinckei vinckei</name>
    <dbReference type="NCBI Taxonomy" id="54757"/>
    <lineage>
        <taxon>Eukaryota</taxon>
        <taxon>Sar</taxon>
        <taxon>Alveolata</taxon>
        <taxon>Apicomplexa</taxon>
        <taxon>Aconoidasida</taxon>
        <taxon>Haemosporida</taxon>
        <taxon>Plasmodiidae</taxon>
        <taxon>Plasmodium</taxon>
        <taxon>Plasmodium (Vinckeia)</taxon>
    </lineage>
</organism>
<evidence type="ECO:0000313" key="5">
    <source>
        <dbReference type="Proteomes" id="UP000030681"/>
    </source>
</evidence>
<feature type="compositionally biased region" description="Low complexity" evidence="1">
    <location>
        <begin position="285"/>
        <end position="306"/>
    </location>
</feature>
<feature type="compositionally biased region" description="Low complexity" evidence="1">
    <location>
        <begin position="447"/>
        <end position="456"/>
    </location>
</feature>
<dbReference type="Pfam" id="PF06022">
    <property type="entry name" value="Cir_Bir_Yir"/>
    <property type="match status" value="1"/>
</dbReference>
<gene>
    <name evidence="4" type="ORF">PVVCY_0200110</name>
    <name evidence="3" type="ORF">YYE_04566</name>
</gene>
<name>A0A081IAM7_PLAVN</name>
<feature type="compositionally biased region" description="Basic and acidic residues" evidence="1">
    <location>
        <begin position="242"/>
        <end position="258"/>
    </location>
</feature>
<feature type="compositionally biased region" description="Low complexity" evidence="1">
    <location>
        <begin position="609"/>
        <end position="620"/>
    </location>
</feature>
<protein>
    <submittedName>
        <fullName evidence="4">PIR protein CIR protein</fullName>
    </submittedName>
</protein>
<proteinExistence type="predicted"/>
<dbReference type="RefSeq" id="XP_008626426.1">
    <property type="nucleotide sequence ID" value="XM_008628204.1"/>
</dbReference>
<keyword evidence="2" id="KW-1133">Transmembrane helix</keyword>
<feature type="compositionally biased region" description="Polar residues" evidence="1">
    <location>
        <begin position="385"/>
        <end position="403"/>
    </location>
</feature>
<sequence length="820" mass="89345">MDNEACKIFREINEYFNNEIVDVTKFDSNKSSFEYYRPYNKQTKKYRDCENNYERINVLGTYLYKKLNKIKSDAKARENNDNQYVEYMLIWLSNILLQITKDHTSILEDSYKAYLDKHTGNFKYWNILGNKKYLKDSNISYMSQFYELFYQICNTINEYNTNGAGSKSLGNISTECSKTYKKIYNEINRCGPYVNLLKNLKTTYDNFRTSVISADKTNTLDAVIQKLTPEININSSSNEFGEECKKVHSKAEKNDLKDQSPNLPKVPSQPSPNDQPKGASKDKSQAASQGTQAASQGTQGTQQGASKDTPQAPPQNPGGSPTISTGTQINQSGDTTSKPQIQNSPDHTPNQQAETGTPSSTLSNGTDTLGSKQNPVDDTQKEGTTKGSGQKDTGSGSGNQKSPQIDPIKPGDPTPPNPASATSQGGPGIKQGDPSVNPGGGAGSKGSQGDSSGAQGITQPQSTLWSYFDLGPYISSIKSKGKQQLDNASNFIIMQKDKVTSAIDNTRKLYNTAVSGAQTVYDTTMSKAKAAYDASVSNAKTAYNASTSFFNGIIDDITTQLGNIGITSTHSDDTSGSGSSGKDSPTGSGQSSTPKTSNSNPKSDQKLGQNSDPSSDSNLSPPLPPPTLPPSVPSQPQPIQTQDSSQNTIPNGGSNVLQSHDSNPGTGIPPTPIKFNINTPTTDNGSTNYGTDIKMSEKPSIWCIVIKKKCNVVGIGIIVISTVIMISIMYKYLSFGSSKKSEKKNMKRVINFHDGKSKTKIIISSNDRSKHLKSVINSVDRKKYSLLNIYKLMQADPAPFINLFFLLIFFVYKRKPNYLE</sequence>
<feature type="transmembrane region" description="Helical" evidence="2">
    <location>
        <begin position="712"/>
        <end position="733"/>
    </location>
</feature>
<dbReference type="AlphaFoldDB" id="A0A081IAM7"/>
<keyword evidence="2" id="KW-0472">Membrane</keyword>
<evidence type="ECO:0000256" key="2">
    <source>
        <dbReference type="SAM" id="Phobius"/>
    </source>
</evidence>
<evidence type="ECO:0000313" key="3">
    <source>
        <dbReference type="EMBL" id="KEG00735.1"/>
    </source>
</evidence>
<dbReference type="EMBL" id="LR215058">
    <property type="protein sequence ID" value="VEV54573.1"/>
    <property type="molecule type" value="Genomic_DNA"/>
</dbReference>
<feature type="compositionally biased region" description="Polar residues" evidence="1">
    <location>
        <begin position="590"/>
        <end position="608"/>
    </location>
</feature>
<feature type="compositionally biased region" description="Low complexity" evidence="1">
    <location>
        <begin position="568"/>
        <end position="589"/>
    </location>
</feature>
<feature type="compositionally biased region" description="Polar residues" evidence="1">
    <location>
        <begin position="639"/>
        <end position="665"/>
    </location>
</feature>
<dbReference type="Proteomes" id="UP000290582">
    <property type="component" value="Chromosome PVVCY_02"/>
</dbReference>
<reference evidence="4 6" key="2">
    <citation type="submission" date="2019-01" db="EMBL/GenBank/DDBJ databases">
        <authorList>
            <person name="Ramaprasad A."/>
        </authorList>
    </citation>
    <scope>NUCLEOTIDE SEQUENCE [LARGE SCALE GENOMIC DNA]</scope>
</reference>
<feature type="compositionally biased region" description="Pro residues" evidence="1">
    <location>
        <begin position="621"/>
        <end position="636"/>
    </location>
</feature>
<keyword evidence="2" id="KW-0812">Transmembrane</keyword>
<dbReference type="Proteomes" id="UP000030681">
    <property type="component" value="Unassembled WGS sequence"/>
</dbReference>
<dbReference type="EMBL" id="KL446955">
    <property type="protein sequence ID" value="KEG00735.1"/>
    <property type="molecule type" value="Genomic_DNA"/>
</dbReference>
<feature type="compositionally biased region" description="Polar residues" evidence="1">
    <location>
        <begin position="317"/>
        <end position="377"/>
    </location>
</feature>
<dbReference type="InterPro" id="IPR006477">
    <property type="entry name" value="Yir_bir_cir"/>
</dbReference>
<dbReference type="GeneID" id="19962772"/>
<dbReference type="VEuPathDB" id="PlasmoDB:PVVCY_0200110"/>